<feature type="compositionally biased region" description="Acidic residues" evidence="6">
    <location>
        <begin position="1599"/>
        <end position="1617"/>
    </location>
</feature>
<evidence type="ECO:0000313" key="9">
    <source>
        <dbReference type="WBParaSite" id="SMRG1_71060.1"/>
    </source>
</evidence>
<evidence type="ECO:0000256" key="5">
    <source>
        <dbReference type="PROSITE-ProRule" id="PRU00042"/>
    </source>
</evidence>
<feature type="compositionally biased region" description="Polar residues" evidence="6">
    <location>
        <begin position="1028"/>
        <end position="1037"/>
    </location>
</feature>
<feature type="region of interest" description="Disordered" evidence="6">
    <location>
        <begin position="1591"/>
        <end position="1623"/>
    </location>
</feature>
<evidence type="ECO:0000256" key="2">
    <source>
        <dbReference type="ARBA" id="ARBA00022737"/>
    </source>
</evidence>
<dbReference type="Gene3D" id="3.30.160.60">
    <property type="entry name" value="Classic Zinc Finger"/>
    <property type="match status" value="4"/>
</dbReference>
<feature type="domain" description="C2H2-type" evidence="7">
    <location>
        <begin position="649"/>
        <end position="676"/>
    </location>
</feature>
<keyword evidence="1" id="KW-0479">Metal-binding</keyword>
<feature type="domain" description="C2H2-type" evidence="7">
    <location>
        <begin position="979"/>
        <end position="1007"/>
    </location>
</feature>
<accession>A0AA85A995</accession>
<dbReference type="WBParaSite" id="SMRG1_71060.2">
    <property type="protein sequence ID" value="SMRG1_71060.2"/>
    <property type="gene ID" value="SMRG1_71060"/>
</dbReference>
<feature type="compositionally biased region" description="Low complexity" evidence="6">
    <location>
        <begin position="1356"/>
        <end position="1380"/>
    </location>
</feature>
<feature type="region of interest" description="Disordered" evidence="6">
    <location>
        <begin position="495"/>
        <end position="522"/>
    </location>
</feature>
<feature type="region of interest" description="Disordered" evidence="6">
    <location>
        <begin position="1473"/>
        <end position="1494"/>
    </location>
</feature>
<keyword evidence="2" id="KW-0677">Repeat</keyword>
<organism evidence="8 9">
    <name type="scientific">Schistosoma margrebowiei</name>
    <dbReference type="NCBI Taxonomy" id="48269"/>
    <lineage>
        <taxon>Eukaryota</taxon>
        <taxon>Metazoa</taxon>
        <taxon>Spiralia</taxon>
        <taxon>Lophotrochozoa</taxon>
        <taxon>Platyhelminthes</taxon>
        <taxon>Trematoda</taxon>
        <taxon>Digenea</taxon>
        <taxon>Strigeidida</taxon>
        <taxon>Schistosomatoidea</taxon>
        <taxon>Schistosomatidae</taxon>
        <taxon>Schistosoma</taxon>
    </lineage>
</organism>
<evidence type="ECO:0000256" key="3">
    <source>
        <dbReference type="ARBA" id="ARBA00022771"/>
    </source>
</evidence>
<evidence type="ECO:0000256" key="4">
    <source>
        <dbReference type="ARBA" id="ARBA00022833"/>
    </source>
</evidence>
<dbReference type="PANTHER" id="PTHR24379">
    <property type="entry name" value="KRAB AND ZINC FINGER DOMAIN-CONTAINING"/>
    <property type="match status" value="1"/>
</dbReference>
<protein>
    <recommendedName>
        <fullName evidence="7">C2H2-type domain-containing protein</fullName>
    </recommendedName>
</protein>
<dbReference type="FunFam" id="3.30.160.60:FF:000446">
    <property type="entry name" value="Zinc finger protein"/>
    <property type="match status" value="1"/>
</dbReference>
<evidence type="ECO:0000313" key="8">
    <source>
        <dbReference type="Proteomes" id="UP000050790"/>
    </source>
</evidence>
<dbReference type="WBParaSite" id="SMRG1_71060.1">
    <property type="protein sequence ID" value="SMRG1_71060.1"/>
    <property type="gene ID" value="SMRG1_71060"/>
</dbReference>
<dbReference type="InterPro" id="IPR036236">
    <property type="entry name" value="Znf_C2H2_sf"/>
</dbReference>
<feature type="region of interest" description="Disordered" evidence="6">
    <location>
        <begin position="329"/>
        <end position="386"/>
    </location>
</feature>
<feature type="region of interest" description="Disordered" evidence="6">
    <location>
        <begin position="1356"/>
        <end position="1397"/>
    </location>
</feature>
<feature type="region of interest" description="Disordered" evidence="6">
    <location>
        <begin position="695"/>
        <end position="718"/>
    </location>
</feature>
<dbReference type="PROSITE" id="PS00028">
    <property type="entry name" value="ZINC_FINGER_C2H2_1"/>
    <property type="match status" value="6"/>
</dbReference>
<dbReference type="GO" id="GO:0008270">
    <property type="term" value="F:zinc ion binding"/>
    <property type="evidence" value="ECO:0007669"/>
    <property type="project" value="UniProtKB-KW"/>
</dbReference>
<keyword evidence="3 5" id="KW-0863">Zinc-finger</keyword>
<dbReference type="InterPro" id="IPR013087">
    <property type="entry name" value="Znf_C2H2_type"/>
</dbReference>
<proteinExistence type="predicted"/>
<reference evidence="9 10" key="1">
    <citation type="submission" date="2023-11" db="UniProtKB">
        <authorList>
            <consortium name="WormBaseParasite"/>
        </authorList>
    </citation>
    <scope>IDENTIFICATION</scope>
</reference>
<keyword evidence="4" id="KW-0862">Zinc</keyword>
<dbReference type="Proteomes" id="UP000050790">
    <property type="component" value="Unassembled WGS sequence"/>
</dbReference>
<feature type="domain" description="C2H2-type" evidence="7">
    <location>
        <begin position="922"/>
        <end position="950"/>
    </location>
</feature>
<feature type="compositionally biased region" description="Low complexity" evidence="6">
    <location>
        <begin position="351"/>
        <end position="364"/>
    </location>
</feature>
<feature type="domain" description="C2H2-type" evidence="7">
    <location>
        <begin position="865"/>
        <end position="893"/>
    </location>
</feature>
<sequence length="1932" mass="215261">MESATIRSQLMVLFDNLKSVQPNERDNLITFIKKNLSQLQENNEKSDVYRGSNISSNSYPCCCSGNVDNTTTVIATTATTTVSLTSSPSAYANVKSSGLYDLTNINVNSLQLSFEATPESVATFIDEVNDFSTLTIQHNTTSLTDHNCSEAVYVNECLSMATNAPTFNCSNLNSESTFHETLQEQNPIPLDSNVTDNNHTSNSIINYEGSNYETYLNCPLCRVTFENWPNLECHLYNDHVTNNVEPVCWRCQGIFKNHAVLLAHECFDWGRLYLPCAVYMNKSLKSFHKFSKIDLEKKQFPMDGVFLSRRCGLCYKSNVTFTSYDAFDKHKSSSHPTTGRDGGYGPPTSCTVTSTHTPSSLLTSTRKKKQSLKCNSPSDEHPSSDVAVRSVVRNLTEHFYALNYHQEGRKRRERERRAVFDNNHNSAKFIKGSLATELSTEGSINHTKTMSAIATTEDNPITITTTTTNATAVDVIISTITNTKDVGEKETTLTSLDISNGNSDNNNNSDSEQNKKSPNNCSPSTFLTSLLVAQRVKHNLTLKNKRARRLKAVAFECDSTEKHVTDEVDEHLSTTTALSCDVPPSPSIGSHISEGEIQLFHNRRSSWLHRHKNTRRLKLQLKRKTTINGRQKVSVSTSFTNNAIKIRRFICNHCSAVFRLSSRLRAHYLFQHGHIPECLGGLSPKPNEILFNRQRNINRSRSSSSSNNNDDSNSRINHISDCAMPQKSSLHNSENMSSSLKITTATTTTTTTTTPMTVTSTFVLSSIPNESSSVPSSGLLTRLRKRKAISDNNNTTMDTSIHSAKQLTQNARRIKKQTNDIITNTLNNNHHNNENEVTDLLYEHSQINEIDEQLISKSNLLYKQHYCNECNCTFKSAYNLKRHQTIVHLHQYRYFCGYCEYRTGERLAYEEHLARHFCVKQFICEICNARFTIKHELDDHRAFKHSNERNFACTECDQRFKTAGTLWRHKKTHEKRVYHLCPICSTSFTRLSNLNRHLLRTHKQQNHHQSINNHNELLMMDSNKKLSTSQYSSSLNNKQKRTKSRQSCNKVLSNINNHETSHLNQNCISSCQQTVEQVIPVKIITPHLPGSDLSSNHQTLMNIIPDQDSRSSKIINMSDNIDKNISISPIISTSCSDTSSSSSLPPTIPKILPTEDHVIVTTECSIISTNASRYQAVNLDNNSTVFMLNFSDLDANSHAFFEPTDVISDSHDNLQHKMMIAVRDPVYEQTTAFPTSLVVSSSLSSSSNGTLTSSTLSSSPKVSGNTITLQSNLLLPIQLTTNSFSAITTSSISHNNSVNCDVITNNSDTNSWSTIISRQLEPSLCYLITATETIENGVLCSHGNDTTNTVAITTTTTTNNNDNDNNSNFNSNNNNNSNPTQISGNLSHDPGVTDLNADHNDDVVSGVNIIEDTPHSISSVDILNSLQTDMVDNMMNGTVLKTGSQSPQLSLASDNCIFYNTHYSSTLTTTHSSVSVPASSSLSSSSCPNSSSSSFTPINQSTSIWRPVDCETSMLHKQENRPFQAGITSHSSTINTANNIHNNNHTNNLNATSAPFTGDDGDAYPMEYYDQRYHQIQHVFPLMSKTHDSFIYDGGNHGDDDDVDDDDGEDAEEEDNDYTGLVDNHVSTNNLTISNNNKSHQITTDLLDTSVMLSWNPTNDDNNNNHSTEFLDYPHYSPKFPSPDPNNLSPSIHLDRQQHQQPFELLNFPQSRHDQIISNPVTSLTGVLSPSSLLSPSSSISTSTPSSSSSLVYENNLNDCANFLGQFYHQNTSISNINLSYKNSYNTLSNTPNIMHNIENTCYPSVQLNDHDEISDVTDQCSNFSVGYLIGHSTMPPSSSSSSIGSSSSRCLLLQTREKTEIISSTCQSSTDTSNLITGSINYLNSPQSSLTLSDHHNLTQQQSQQQQQQHDITSISQLNFSKDPVNYEFVI</sequence>
<dbReference type="SUPFAM" id="SSF57667">
    <property type="entry name" value="beta-beta-alpha zinc fingers"/>
    <property type="match status" value="3"/>
</dbReference>
<evidence type="ECO:0000259" key="7">
    <source>
        <dbReference type="PROSITE" id="PS50157"/>
    </source>
</evidence>
<evidence type="ECO:0000256" key="1">
    <source>
        <dbReference type="ARBA" id="ARBA00022723"/>
    </source>
</evidence>
<dbReference type="SMART" id="SM00355">
    <property type="entry name" value="ZnF_C2H2"/>
    <property type="match status" value="8"/>
</dbReference>
<name>A0AA85A995_9TREM</name>
<feature type="compositionally biased region" description="Low complexity" evidence="6">
    <location>
        <begin position="495"/>
        <end position="511"/>
    </location>
</feature>
<evidence type="ECO:0000313" key="10">
    <source>
        <dbReference type="WBParaSite" id="SMRG1_71060.2"/>
    </source>
</evidence>
<dbReference type="PROSITE" id="PS50157">
    <property type="entry name" value="ZINC_FINGER_C2H2_2"/>
    <property type="match status" value="5"/>
</dbReference>
<dbReference type="Pfam" id="PF00096">
    <property type="entry name" value="zf-C2H2"/>
    <property type="match status" value="3"/>
</dbReference>
<dbReference type="PANTHER" id="PTHR24379:SF121">
    <property type="entry name" value="C2H2-TYPE DOMAIN-CONTAINING PROTEIN"/>
    <property type="match status" value="1"/>
</dbReference>
<evidence type="ECO:0000256" key="6">
    <source>
        <dbReference type="SAM" id="MobiDB-lite"/>
    </source>
</evidence>
<feature type="domain" description="C2H2-type" evidence="7">
    <location>
        <begin position="951"/>
        <end position="973"/>
    </location>
</feature>
<feature type="region of interest" description="Disordered" evidence="6">
    <location>
        <begin position="1028"/>
        <end position="1047"/>
    </location>
</feature>